<reference evidence="2 3" key="1">
    <citation type="submission" date="2020-08" db="EMBL/GenBank/DDBJ databases">
        <title>Sequencing the genomes of 1000 actinobacteria strains.</title>
        <authorList>
            <person name="Klenk H.-P."/>
        </authorList>
    </citation>
    <scope>NUCLEOTIDE SEQUENCE [LARGE SCALE GENOMIC DNA]</scope>
    <source>
        <strain evidence="2 3">DSM 43582</strain>
    </source>
</reference>
<evidence type="ECO:0000256" key="1">
    <source>
        <dbReference type="SAM" id="MobiDB-lite"/>
    </source>
</evidence>
<proteinExistence type="predicted"/>
<protein>
    <submittedName>
        <fullName evidence="2">Uncharacterized protein</fullName>
    </submittedName>
</protein>
<dbReference type="Proteomes" id="UP000540412">
    <property type="component" value="Unassembled WGS sequence"/>
</dbReference>
<gene>
    <name evidence="2" type="ORF">BJY24_000927</name>
</gene>
<evidence type="ECO:0000313" key="3">
    <source>
        <dbReference type="Proteomes" id="UP000540412"/>
    </source>
</evidence>
<feature type="compositionally biased region" description="Low complexity" evidence="1">
    <location>
        <begin position="9"/>
        <end position="19"/>
    </location>
</feature>
<evidence type="ECO:0000313" key="2">
    <source>
        <dbReference type="EMBL" id="MBB5912060.1"/>
    </source>
</evidence>
<dbReference type="AlphaFoldDB" id="A0A7W9UGV2"/>
<name>A0A7W9UGV2_9NOCA</name>
<feature type="region of interest" description="Disordered" evidence="1">
    <location>
        <begin position="1"/>
        <end position="39"/>
    </location>
</feature>
<keyword evidence="3" id="KW-1185">Reference proteome</keyword>
<accession>A0A7W9UGV2</accession>
<comment type="caution">
    <text evidence="2">The sequence shown here is derived from an EMBL/GenBank/DDBJ whole genome shotgun (WGS) entry which is preliminary data.</text>
</comment>
<dbReference type="EMBL" id="JACHIT010000001">
    <property type="protein sequence ID" value="MBB5912060.1"/>
    <property type="molecule type" value="Genomic_DNA"/>
</dbReference>
<organism evidence="2 3">
    <name type="scientific">Nocardia transvalensis</name>
    <dbReference type="NCBI Taxonomy" id="37333"/>
    <lineage>
        <taxon>Bacteria</taxon>
        <taxon>Bacillati</taxon>
        <taxon>Actinomycetota</taxon>
        <taxon>Actinomycetes</taxon>
        <taxon>Mycobacteriales</taxon>
        <taxon>Nocardiaceae</taxon>
        <taxon>Nocardia</taxon>
    </lineage>
</organism>
<sequence>MSETENKAATEPPATEPAAIRIRLLDKKETTGDSASGAT</sequence>